<dbReference type="PANTHER" id="PTHR22639:SF3">
    <property type="entry name" value="ZINC FINGER CCHC DOMAIN-CONTAINING PROTEIN 3"/>
    <property type="match status" value="1"/>
</dbReference>
<dbReference type="OrthoDB" id="5989407at2759"/>
<dbReference type="GO" id="GO:0002218">
    <property type="term" value="P:activation of innate immune response"/>
    <property type="evidence" value="ECO:0007669"/>
    <property type="project" value="InterPro"/>
</dbReference>
<dbReference type="InterPro" id="IPR042509">
    <property type="entry name" value="ZCCHC3"/>
</dbReference>
<dbReference type="GO" id="GO:0003690">
    <property type="term" value="F:double-stranded DNA binding"/>
    <property type="evidence" value="ECO:0007669"/>
    <property type="project" value="InterPro"/>
</dbReference>
<dbReference type="GO" id="GO:0003723">
    <property type="term" value="F:RNA binding"/>
    <property type="evidence" value="ECO:0007669"/>
    <property type="project" value="InterPro"/>
</dbReference>
<evidence type="ECO:0000313" key="4">
    <source>
        <dbReference type="EMBL" id="PFX16500.1"/>
    </source>
</evidence>
<protein>
    <recommendedName>
        <fullName evidence="3">CCHC-type domain-containing protein</fullName>
    </recommendedName>
</protein>
<keyword evidence="1" id="KW-0863">Zinc-finger</keyword>
<keyword evidence="1" id="KW-0862">Zinc</keyword>
<evidence type="ECO:0000256" key="1">
    <source>
        <dbReference type="PROSITE-ProRule" id="PRU00047"/>
    </source>
</evidence>
<feature type="region of interest" description="Disordered" evidence="2">
    <location>
        <begin position="261"/>
        <end position="300"/>
    </location>
</feature>
<dbReference type="Proteomes" id="UP000225706">
    <property type="component" value="Unassembled WGS sequence"/>
</dbReference>
<feature type="non-terminal residue" evidence="4">
    <location>
        <position position="383"/>
    </location>
</feature>
<dbReference type="AlphaFoldDB" id="A0A2B4RJ39"/>
<dbReference type="Gene3D" id="4.10.60.10">
    <property type="entry name" value="Zinc finger, CCHC-type"/>
    <property type="match status" value="1"/>
</dbReference>
<dbReference type="SUPFAM" id="SSF57756">
    <property type="entry name" value="Retrovirus zinc finger-like domains"/>
    <property type="match status" value="1"/>
</dbReference>
<evidence type="ECO:0000256" key="2">
    <source>
        <dbReference type="SAM" id="MobiDB-lite"/>
    </source>
</evidence>
<dbReference type="GO" id="GO:0008270">
    <property type="term" value="F:zinc ion binding"/>
    <property type="evidence" value="ECO:0007669"/>
    <property type="project" value="UniProtKB-KW"/>
</dbReference>
<sequence length="383" mass="40700">MSYHKVVSIQECPGRMARVTFEAGGETSKKYFEDEGKVIFLGVECPVVVPPPPPPPVTTVVVYWYPYEGPDSAVESALSAFGTVMGVRNQSWSGRPSVSTGSKVAKMVLKKEIPRFITINGVRCKVWYKGQPLRCDICRSEEHKAATCPARGKCLRCLQPGHHARQCPTVTVWGTEAVPSVPGGTTVPSVPAPELGDEALNGVVFEDSMQIDVLNQAPPPPPGDDSGIVDWSEVVVEGEDLPPPPDLTNLNTLGIIENNLGNESSESSANATNLNNNGITENNVDNESGESSANATNINSNDTLVNNSSYISDNVLTPGGNLAVVLEPVRVEPPVARTLNVLPSSDSDTDTQDESELPHASAPLISSSSATPDELSDSGRSRS</sequence>
<feature type="region of interest" description="Disordered" evidence="2">
    <location>
        <begin position="337"/>
        <end position="383"/>
    </location>
</feature>
<keyword evidence="5" id="KW-1185">Reference proteome</keyword>
<dbReference type="PANTHER" id="PTHR22639">
    <property type="entry name" value="GAG-RELATED PROTEIN"/>
    <property type="match status" value="1"/>
</dbReference>
<evidence type="ECO:0000313" key="5">
    <source>
        <dbReference type="Proteomes" id="UP000225706"/>
    </source>
</evidence>
<dbReference type="PROSITE" id="PS50158">
    <property type="entry name" value="ZF_CCHC"/>
    <property type="match status" value="1"/>
</dbReference>
<proteinExistence type="predicted"/>
<feature type="domain" description="CCHC-type" evidence="3">
    <location>
        <begin position="153"/>
        <end position="168"/>
    </location>
</feature>
<dbReference type="EMBL" id="LSMT01000541">
    <property type="protein sequence ID" value="PFX16500.1"/>
    <property type="molecule type" value="Genomic_DNA"/>
</dbReference>
<dbReference type="STRING" id="50429.A0A2B4RJ39"/>
<feature type="compositionally biased region" description="Polar residues" evidence="2">
    <location>
        <begin position="285"/>
        <end position="300"/>
    </location>
</feature>
<dbReference type="InterPro" id="IPR036875">
    <property type="entry name" value="Znf_CCHC_sf"/>
</dbReference>
<feature type="compositionally biased region" description="Low complexity" evidence="2">
    <location>
        <begin position="261"/>
        <end position="283"/>
    </location>
</feature>
<dbReference type="SMART" id="SM00343">
    <property type="entry name" value="ZnF_C2HC"/>
    <property type="match status" value="2"/>
</dbReference>
<accession>A0A2B4RJ39</accession>
<gene>
    <name evidence="4" type="ORF">AWC38_SpisGene19218</name>
</gene>
<keyword evidence="1" id="KW-0479">Metal-binding</keyword>
<evidence type="ECO:0000259" key="3">
    <source>
        <dbReference type="PROSITE" id="PS50158"/>
    </source>
</evidence>
<name>A0A2B4RJ39_STYPI</name>
<organism evidence="4 5">
    <name type="scientific">Stylophora pistillata</name>
    <name type="common">Smooth cauliflower coral</name>
    <dbReference type="NCBI Taxonomy" id="50429"/>
    <lineage>
        <taxon>Eukaryota</taxon>
        <taxon>Metazoa</taxon>
        <taxon>Cnidaria</taxon>
        <taxon>Anthozoa</taxon>
        <taxon>Hexacorallia</taxon>
        <taxon>Scleractinia</taxon>
        <taxon>Astrocoeniina</taxon>
        <taxon>Pocilloporidae</taxon>
        <taxon>Stylophora</taxon>
    </lineage>
</organism>
<reference evidence="5" key="1">
    <citation type="journal article" date="2017" name="bioRxiv">
        <title>Comparative analysis of the genomes of Stylophora pistillata and Acropora digitifera provides evidence for extensive differences between species of corals.</title>
        <authorList>
            <person name="Voolstra C.R."/>
            <person name="Li Y."/>
            <person name="Liew Y.J."/>
            <person name="Baumgarten S."/>
            <person name="Zoccola D."/>
            <person name="Flot J.-F."/>
            <person name="Tambutte S."/>
            <person name="Allemand D."/>
            <person name="Aranda M."/>
        </authorList>
    </citation>
    <scope>NUCLEOTIDE SEQUENCE [LARGE SCALE GENOMIC DNA]</scope>
</reference>
<dbReference type="InterPro" id="IPR001878">
    <property type="entry name" value="Znf_CCHC"/>
</dbReference>
<comment type="caution">
    <text evidence="4">The sequence shown here is derived from an EMBL/GenBank/DDBJ whole genome shotgun (WGS) entry which is preliminary data.</text>
</comment>